<gene>
    <name evidence="2" type="ORF">E3T48_02230</name>
</gene>
<name>A0A4R9BF06_9MICO</name>
<dbReference type="InterPro" id="IPR052519">
    <property type="entry name" value="Euk-type_GlcNAc_Kinase"/>
</dbReference>
<feature type="domain" description="ATPase BadF/BadG/BcrA/BcrD type" evidence="1">
    <location>
        <begin position="3"/>
        <end position="289"/>
    </location>
</feature>
<accession>A0A4R9BF06</accession>
<dbReference type="PANTHER" id="PTHR43190:SF3">
    <property type="entry name" value="N-ACETYL-D-GLUCOSAMINE KINASE"/>
    <property type="match status" value="1"/>
</dbReference>
<dbReference type="Pfam" id="PF01869">
    <property type="entry name" value="BcrAD_BadFG"/>
    <property type="match status" value="1"/>
</dbReference>
<dbReference type="InterPro" id="IPR002731">
    <property type="entry name" value="ATPase_BadF"/>
</dbReference>
<evidence type="ECO:0000313" key="2">
    <source>
        <dbReference type="EMBL" id="TFD82501.1"/>
    </source>
</evidence>
<proteinExistence type="predicted"/>
<dbReference type="RefSeq" id="WP_134522250.1">
    <property type="nucleotide sequence ID" value="NZ_SOHH01000025.1"/>
</dbReference>
<dbReference type="SUPFAM" id="SSF53067">
    <property type="entry name" value="Actin-like ATPase domain"/>
    <property type="match status" value="1"/>
</dbReference>
<dbReference type="Gene3D" id="3.30.420.40">
    <property type="match status" value="2"/>
</dbReference>
<comment type="caution">
    <text evidence="2">The sequence shown here is derived from an EMBL/GenBank/DDBJ whole genome shotgun (WGS) entry which is preliminary data.</text>
</comment>
<sequence>MLVGIDIGGTKTHVRIEDAGRVVLDRSVLSSEWQRGGLLDHEDNVSRLLGIFDEIEGARCAPLAVGAHGLDSSWQLLEFQTRLVAGHRGLVRAVNDVELLAPAAGFDEAIAVIVGTGSKVVAHRADGGTLSAGGYGFLLNDPGSAAALAREAVRAVLRARDEGQSSDVLGRDLMTHFGVVDEVALSYTFTANARLTTWGGLAPLIFASADAGSELAAAVIDDAARQLARDVGLVHARGALGLDVICAGGVVTNQPRLYRALSQHVDDLDLGLRVHLLSVAPVAGALELAKKMYIHSLITMIQGGTHD</sequence>
<dbReference type="PANTHER" id="PTHR43190">
    <property type="entry name" value="N-ACETYL-D-GLUCOSAMINE KINASE"/>
    <property type="match status" value="1"/>
</dbReference>
<dbReference type="EMBL" id="SOHH01000025">
    <property type="protein sequence ID" value="TFD82501.1"/>
    <property type="molecule type" value="Genomic_DNA"/>
</dbReference>
<dbReference type="OrthoDB" id="8701357at2"/>
<evidence type="ECO:0000313" key="3">
    <source>
        <dbReference type="Proteomes" id="UP000298313"/>
    </source>
</evidence>
<dbReference type="AlphaFoldDB" id="A0A4R9BF06"/>
<dbReference type="InterPro" id="IPR043129">
    <property type="entry name" value="ATPase_NBD"/>
</dbReference>
<dbReference type="Proteomes" id="UP000298313">
    <property type="component" value="Unassembled WGS sequence"/>
</dbReference>
<organism evidence="2 3">
    <name type="scientific">Cryobacterium fucosi</name>
    <dbReference type="NCBI Taxonomy" id="1259157"/>
    <lineage>
        <taxon>Bacteria</taxon>
        <taxon>Bacillati</taxon>
        <taxon>Actinomycetota</taxon>
        <taxon>Actinomycetes</taxon>
        <taxon>Micrococcales</taxon>
        <taxon>Microbacteriaceae</taxon>
        <taxon>Cryobacterium</taxon>
    </lineage>
</organism>
<protein>
    <recommendedName>
        <fullName evidence="1">ATPase BadF/BadG/BcrA/BcrD type domain-containing protein</fullName>
    </recommendedName>
</protein>
<evidence type="ECO:0000259" key="1">
    <source>
        <dbReference type="Pfam" id="PF01869"/>
    </source>
</evidence>
<reference evidence="2 3" key="1">
    <citation type="submission" date="2019-03" db="EMBL/GenBank/DDBJ databases">
        <title>Genomics of glacier-inhabiting Cryobacterium strains.</title>
        <authorList>
            <person name="Liu Q."/>
            <person name="Xin Y.-H."/>
        </authorList>
    </citation>
    <scope>NUCLEOTIDE SEQUENCE [LARGE SCALE GENOMIC DNA]</scope>
    <source>
        <strain evidence="2 3">Hh4</strain>
    </source>
</reference>
<keyword evidence="3" id="KW-1185">Reference proteome</keyword>